<sequence>MSQGSTGSGHPPRPPYLPAFRSAPASRQTSRASSPRSTYSQALACHKAAPRAFKPDASPRPGLSTGDAVALQCDDGDRFFRVHAASTSLGEALGQGPALLRPCGRCGPADAHTHLEVVLSGEWLGLRSAAAGDRFLQARKHGAARLAFHSANLGTWEQWQLGPGAAEALAQPWETSQPLVLQHRRLPQVQLHVTLVRVGTFLPLSVGGSTTPRSLAPVPEAGMAGLEREKLRRISDVVVQEWFAYVDREKALRSEAEGRLADLTQTTAHLRAWAVEKVESLRSQVELDVAELLEAVRARSRELAGSQAAVEATRGAALAALAARRRRDACAAAFAAWRAATAAENRRRAWEAAAARRRVARLMGLAVDAWRLACEDAAHTKQLLRRAVEKLSAMRLRQAFRAWAGAVELRREQQALLRRAVAQSVARRQAAAFSSWRAWVEERREAAAKLEHVRRSVDAGALRQAFHAWRGLAPEREAGLEALRARTAATRRADSLRACIAAWRGFAEAARRDAAAAARAGQLIALSRARRALGAWRRCVADSASLEVEAAAHAARSRAQLALRAWRAETQQAATRRSRLVQLVEGRARALQHAALAAWRDHTKGLRLACATVARCLEGRAASLQAAALGEWREAAARAAALRRRGDGACERRARRSQAACLAVWREWMVGRRRERALMALALARADRQRAHGVLQALASNAEAARSERAMARQADRFGRRVLVGKALGAWLGARDARAALAATLARVGLRRQAALESEVLAAWRGWVGEVRAERGTVALVQAWQRRRRAALVWQAWREAHAAGRLAEDRAEALAAQVRANTAHEALLGWHAWVAAQRAQRAKMMQAVMRVSDLRLCWAFGEWRARAAEKGLEQERLQRAKRCLHRQQCARVLGAWRGAADRAVRQRLGVAEMVEGARRRSLAAILDGWRQVKSERAARLAAARRGAESLSARRRATNLRAALCAWRLHAGEAASTRRAVTAAADAGARALRRSALAVWAHAAAARRSARERALRTCVERRCMVLCAGALATWRRHTAAAARSRAVLAHVVERRALALQRGALGAWLGATRARRERRTALSRFEARWRLHRVAAAWDAWRGNLAEAAEARDRLRRCLLQKQTAFRLFRTWYWDAFDDDLQDTLRTIFELTEGSIADPLPSRPASPDAGRGVGGVGRRATGAEAGSPPHAAAPGLVGMPLAQQRRLTASVTRSLAAAGLAGASPGRGASPLPDIRARIDAAAAAGVASAARAWPGRGIAAARPAGEETAGDQQGAREGPPSKNELQSWVEEGPEGAIRAGWRSGEAAPTPPLPARGAYAGPAPGSWDPIPARSTAAALSAAPTPQPGPMPRDSAARRALALARTPLSAATPGGRWDGGPNERGASLSRQLAEAMEGEGAGGRTPLSAAKTPPGGYAGAGRGKENAALGYSPAWYQSMSPSQQYTADYLAAAATPSPPRAQDSGGSGPLGATPPLMHNPLSFAF</sequence>
<feature type="region of interest" description="Disordered" evidence="2">
    <location>
        <begin position="1300"/>
        <end position="1421"/>
    </location>
</feature>
<feature type="region of interest" description="Disordered" evidence="2">
    <location>
        <begin position="1259"/>
        <end position="1285"/>
    </location>
</feature>
<dbReference type="PANTHER" id="PTHR22028">
    <property type="entry name" value="SFI1 SPINDLE BODY DOMAIN-CONTAINING PROTEIN-RELATED"/>
    <property type="match status" value="1"/>
</dbReference>
<dbReference type="GO" id="GO:0019902">
    <property type="term" value="F:phosphatase binding"/>
    <property type="evidence" value="ECO:0007669"/>
    <property type="project" value="TreeGrafter"/>
</dbReference>
<feature type="compositionally biased region" description="Low complexity" evidence="2">
    <location>
        <begin position="1355"/>
        <end position="1370"/>
    </location>
</feature>
<keyword evidence="1" id="KW-0175">Coiled coil</keyword>
<feature type="region of interest" description="Disordered" evidence="2">
    <location>
        <begin position="1"/>
        <end position="41"/>
    </location>
</feature>
<name>A0A1D1ZMJ1_AUXPR</name>
<feature type="compositionally biased region" description="Low complexity" evidence="2">
    <location>
        <begin position="1313"/>
        <end position="1341"/>
    </location>
</feature>
<organism evidence="3">
    <name type="scientific">Auxenochlorella protothecoides</name>
    <name type="common">Green microalga</name>
    <name type="synonym">Chlorella protothecoides</name>
    <dbReference type="NCBI Taxonomy" id="3075"/>
    <lineage>
        <taxon>Eukaryota</taxon>
        <taxon>Viridiplantae</taxon>
        <taxon>Chlorophyta</taxon>
        <taxon>core chlorophytes</taxon>
        <taxon>Trebouxiophyceae</taxon>
        <taxon>Chlorellales</taxon>
        <taxon>Chlorellaceae</taxon>
        <taxon>Auxenochlorella</taxon>
    </lineage>
</organism>
<evidence type="ECO:0000256" key="2">
    <source>
        <dbReference type="SAM" id="MobiDB-lite"/>
    </source>
</evidence>
<dbReference type="InterPro" id="IPR052270">
    <property type="entry name" value="CACF_protein"/>
</dbReference>
<feature type="compositionally biased region" description="Polar residues" evidence="2">
    <location>
        <begin position="25"/>
        <end position="41"/>
    </location>
</feature>
<proteinExistence type="predicted"/>
<accession>A0A1D1ZMJ1</accession>
<feature type="coiled-coil region" evidence="1">
    <location>
        <begin position="246"/>
        <end position="295"/>
    </location>
</feature>
<evidence type="ECO:0000256" key="1">
    <source>
        <dbReference type="SAM" id="Coils"/>
    </source>
</evidence>
<feature type="region of interest" description="Disordered" evidence="2">
    <location>
        <begin position="1447"/>
        <end position="1482"/>
    </location>
</feature>
<protein>
    <recommendedName>
        <fullName evidence="4">Sfi1 spindle body domain-containing protein</fullName>
    </recommendedName>
</protein>
<feature type="region of interest" description="Disordered" evidence="2">
    <location>
        <begin position="1155"/>
        <end position="1194"/>
    </location>
</feature>
<gene>
    <name evidence="3" type="ORF">g.57071</name>
</gene>
<evidence type="ECO:0008006" key="4">
    <source>
        <dbReference type="Google" id="ProtNLM"/>
    </source>
</evidence>
<dbReference type="PANTHER" id="PTHR22028:SF9">
    <property type="entry name" value="SFI1 SPINDLE BODY DOMAIN-CONTAINING PROTEIN"/>
    <property type="match status" value="1"/>
</dbReference>
<reference evidence="3" key="1">
    <citation type="submission" date="2015-08" db="EMBL/GenBank/DDBJ databases">
        <authorList>
            <person name="Babu N.S."/>
            <person name="Beckwith C.J."/>
            <person name="Beseler K.G."/>
            <person name="Brison A."/>
            <person name="Carone J.V."/>
            <person name="Caskin T.P."/>
            <person name="Diamond M."/>
            <person name="Durham M.E."/>
            <person name="Foxe J.M."/>
            <person name="Go M."/>
            <person name="Henderson B.A."/>
            <person name="Jones I.B."/>
            <person name="McGettigan J.A."/>
            <person name="Micheletti S.J."/>
            <person name="Nasrallah M.E."/>
            <person name="Ortiz D."/>
            <person name="Piller C.R."/>
            <person name="Privatt S.R."/>
            <person name="Schneider S.L."/>
            <person name="Sharp S."/>
            <person name="Smith T.C."/>
            <person name="Stanton J.D."/>
            <person name="Ullery H.E."/>
            <person name="Wilson R.J."/>
            <person name="Serrano M.G."/>
            <person name="Buck G."/>
            <person name="Lee V."/>
            <person name="Wang Y."/>
            <person name="Carvalho R."/>
            <person name="Voegtly L."/>
            <person name="Shi R."/>
            <person name="Duckworth R."/>
            <person name="Johnson A."/>
            <person name="Loviza R."/>
            <person name="Walstead R."/>
            <person name="Shah Z."/>
            <person name="Kiflezghi M."/>
            <person name="Wade K."/>
            <person name="Ball S.L."/>
            <person name="Bradley K.W."/>
            <person name="Asai D.J."/>
            <person name="Bowman C.A."/>
            <person name="Russell D.A."/>
            <person name="Pope W.H."/>
            <person name="Jacobs-Sera D."/>
            <person name="Hendrix R.W."/>
            <person name="Hatfull G.F."/>
        </authorList>
    </citation>
    <scope>NUCLEOTIDE SEQUENCE</scope>
</reference>
<evidence type="ECO:0000313" key="3">
    <source>
        <dbReference type="EMBL" id="JAT68037.1"/>
    </source>
</evidence>
<dbReference type="EMBL" id="GDKF01010585">
    <property type="protein sequence ID" value="JAT68037.1"/>
    <property type="molecule type" value="Transcribed_RNA"/>
</dbReference>